<organism evidence="1 2">
    <name type="scientific">Coprococcus catus GD/7</name>
    <dbReference type="NCBI Taxonomy" id="717962"/>
    <lineage>
        <taxon>Bacteria</taxon>
        <taxon>Bacillati</taxon>
        <taxon>Bacillota</taxon>
        <taxon>Clostridia</taxon>
        <taxon>Lachnospirales</taxon>
        <taxon>Lachnospiraceae</taxon>
        <taxon>Coprococcus</taxon>
    </lineage>
</organism>
<protein>
    <submittedName>
        <fullName evidence="1">Uncharacterized protein</fullName>
    </submittedName>
</protein>
<dbReference type="RefSeq" id="WP_015514746.1">
    <property type="nucleotide sequence ID" value="NC_021009.1"/>
</dbReference>
<reference evidence="1 2" key="2">
    <citation type="submission" date="2010-03" db="EMBL/GenBank/DDBJ databases">
        <authorList>
            <person name="Pajon A."/>
        </authorList>
    </citation>
    <scope>NUCLEOTIDE SEQUENCE [LARGE SCALE GENOMIC DNA]</scope>
    <source>
        <strain evidence="1 2">GD/7</strain>
    </source>
</reference>
<proteinExistence type="predicted"/>
<dbReference type="KEGG" id="cct:CC1_25420"/>
<reference evidence="1 2" key="1">
    <citation type="submission" date="2010-03" db="EMBL/GenBank/DDBJ databases">
        <title>The genome sequence of Coprococcus catus GD/7.</title>
        <authorList>
            <consortium name="metaHIT consortium -- http://www.metahit.eu/"/>
            <person name="Pajon A."/>
            <person name="Turner K."/>
            <person name="Parkhill J."/>
            <person name="Duncan S."/>
            <person name="Flint H."/>
        </authorList>
    </citation>
    <scope>NUCLEOTIDE SEQUENCE [LARGE SCALE GENOMIC DNA]</scope>
    <source>
        <strain evidence="1 2">GD/7</strain>
    </source>
</reference>
<dbReference type="EMBL" id="FP929038">
    <property type="protein sequence ID" value="CBK81187.1"/>
    <property type="molecule type" value="Genomic_DNA"/>
</dbReference>
<dbReference type="PATRIC" id="fig|717962.3.peg.2439"/>
<accession>D4JA16</accession>
<evidence type="ECO:0000313" key="2">
    <source>
        <dbReference type="Proteomes" id="UP000008798"/>
    </source>
</evidence>
<dbReference type="AlphaFoldDB" id="D4JA16"/>
<sequence>MPSEGEKKFTLPVNEHQVIFQRYLDMTYHVQELDQLYRMMLYNLEKIFRDYDLLFDDRVYTYNGQEVDVLQLNALIGNAISSARTLIESVEVFDKAYIDSDGTFKTYYISKAYDKWMAYRMVDFLRNYMQHGHVPISYDGNKIFLNLTEILDVHHMRINKALRQQYTDVYAQLMEQGAVETRLACVFPLYQYFLLVHKLYLDFWRYADWTLGHMDEEVRAIVAEHPEYRQTFDQHAFVPVYCDAAGLTHGFDLNADFLGALDGIKRLAEEKYEAYKASNGNLLILTMDYCLENRAPEMLFVDDSVLSNNLVEYCREHGQNVHHISFEKHYGSMDMHTVHEMFPYIQFEDGIQWNVPYSDVTIADFIRTFPNIRQTGICAQVNNVAGGGPLGHLIMHGWHMIMDSAAYIAEQMQIESAIDVVDWISRAEFVASKMRLLRQSFSRQDAHKPDVHFLMHYIRQQDHWNIIEMSKNMKAKPELLKMLLENLGYISGDSIHYQYDAECAEKMNQYQKKRKVEIENRHGSDVDCSAMNQAVMNANADALYYCLTFDVNQLPQAYMERLEDDRAYVNWDTSSKSFKIMEPLPTDCSIQKVYDIAEKMNQISKAMVLQCEKGKCIDEQMFL</sequence>
<dbReference type="HOGENOM" id="CLU_438516_0_0_9"/>
<dbReference type="Proteomes" id="UP000008798">
    <property type="component" value="Chromosome"/>
</dbReference>
<evidence type="ECO:0000313" key="1">
    <source>
        <dbReference type="EMBL" id="CBK81187.1"/>
    </source>
</evidence>
<gene>
    <name evidence="1" type="ORF">CC1_25420</name>
</gene>
<name>D4JA16_9FIRM</name>